<organism evidence="1">
    <name type="scientific">marine sediment metagenome</name>
    <dbReference type="NCBI Taxonomy" id="412755"/>
    <lineage>
        <taxon>unclassified sequences</taxon>
        <taxon>metagenomes</taxon>
        <taxon>ecological metagenomes</taxon>
    </lineage>
</organism>
<name>X0XXG9_9ZZZZ</name>
<accession>X0XXG9</accession>
<proteinExistence type="predicted"/>
<protein>
    <submittedName>
        <fullName evidence="1">Uncharacterized protein</fullName>
    </submittedName>
</protein>
<sequence length="34" mass="3994">MIFALVNKYIVVLEKAIFNEKNNVPYKRNLSNLP</sequence>
<feature type="non-terminal residue" evidence="1">
    <location>
        <position position="34"/>
    </location>
</feature>
<evidence type="ECO:0000313" key="1">
    <source>
        <dbReference type="EMBL" id="GAG41288.1"/>
    </source>
</evidence>
<reference evidence="1" key="1">
    <citation type="journal article" date="2014" name="Front. Microbiol.">
        <title>High frequency of phylogenetically diverse reductive dehalogenase-homologous genes in deep subseafloor sedimentary metagenomes.</title>
        <authorList>
            <person name="Kawai M."/>
            <person name="Futagami T."/>
            <person name="Toyoda A."/>
            <person name="Takaki Y."/>
            <person name="Nishi S."/>
            <person name="Hori S."/>
            <person name="Arai W."/>
            <person name="Tsubouchi T."/>
            <person name="Morono Y."/>
            <person name="Uchiyama I."/>
            <person name="Ito T."/>
            <person name="Fujiyama A."/>
            <person name="Inagaki F."/>
            <person name="Takami H."/>
        </authorList>
    </citation>
    <scope>NUCLEOTIDE SEQUENCE</scope>
    <source>
        <strain evidence="1">Expedition CK06-06</strain>
    </source>
</reference>
<comment type="caution">
    <text evidence="1">The sequence shown here is derived from an EMBL/GenBank/DDBJ whole genome shotgun (WGS) entry which is preliminary data.</text>
</comment>
<dbReference type="EMBL" id="BARS01044994">
    <property type="protein sequence ID" value="GAG41288.1"/>
    <property type="molecule type" value="Genomic_DNA"/>
</dbReference>
<dbReference type="AlphaFoldDB" id="X0XXG9"/>
<gene>
    <name evidence="1" type="ORF">S01H1_67901</name>
</gene>